<protein>
    <submittedName>
        <fullName evidence="3">Exonuclease domain-containing protein</fullName>
    </submittedName>
</protein>
<reference evidence="3" key="1">
    <citation type="submission" date="2017-02" db="UniProtKB">
        <authorList>
            <consortium name="WormBaseParasite"/>
        </authorList>
    </citation>
    <scope>IDENTIFICATION</scope>
</reference>
<name>A0A0R3PKT4_ANGCS</name>
<dbReference type="EMBL" id="UYYA01003859">
    <property type="protein sequence ID" value="VDM56841.1"/>
    <property type="molecule type" value="Genomic_DNA"/>
</dbReference>
<evidence type="ECO:0000313" key="2">
    <source>
        <dbReference type="Proteomes" id="UP000267027"/>
    </source>
</evidence>
<proteinExistence type="predicted"/>
<dbReference type="AlphaFoldDB" id="A0A0R3PKT4"/>
<reference evidence="1 2" key="2">
    <citation type="submission" date="2018-11" db="EMBL/GenBank/DDBJ databases">
        <authorList>
            <consortium name="Pathogen Informatics"/>
        </authorList>
    </citation>
    <scope>NUCLEOTIDE SEQUENCE [LARGE SCALE GENOMIC DNA]</scope>
    <source>
        <strain evidence="1 2">Costa Rica</strain>
    </source>
</reference>
<dbReference type="WBParaSite" id="ACOC_0000525501-mRNA-1">
    <property type="protein sequence ID" value="ACOC_0000525501-mRNA-1"/>
    <property type="gene ID" value="ACOC_0000525501"/>
</dbReference>
<keyword evidence="2" id="KW-1185">Reference proteome</keyword>
<dbReference type="Proteomes" id="UP000267027">
    <property type="component" value="Unassembled WGS sequence"/>
</dbReference>
<gene>
    <name evidence="1" type="ORF">ACOC_LOCUS5256</name>
</gene>
<organism evidence="3">
    <name type="scientific">Angiostrongylus costaricensis</name>
    <name type="common">Nematode worm</name>
    <dbReference type="NCBI Taxonomy" id="334426"/>
    <lineage>
        <taxon>Eukaryota</taxon>
        <taxon>Metazoa</taxon>
        <taxon>Ecdysozoa</taxon>
        <taxon>Nematoda</taxon>
        <taxon>Chromadorea</taxon>
        <taxon>Rhabditida</taxon>
        <taxon>Rhabditina</taxon>
        <taxon>Rhabditomorpha</taxon>
        <taxon>Strongyloidea</taxon>
        <taxon>Metastrongylidae</taxon>
        <taxon>Angiostrongylus</taxon>
    </lineage>
</organism>
<sequence length="86" mass="9197">MTLTGPIDLIDLPDCSDVCRDGPLSALIFDMEHAGSARGFATGDAVTASESSRAVLHKFVAQSHISHLIARKIITILDFSTNFVPN</sequence>
<evidence type="ECO:0000313" key="3">
    <source>
        <dbReference type="WBParaSite" id="ACOC_0000525501-mRNA-1"/>
    </source>
</evidence>
<evidence type="ECO:0000313" key="1">
    <source>
        <dbReference type="EMBL" id="VDM56841.1"/>
    </source>
</evidence>
<accession>A0A0R3PKT4</accession>